<evidence type="ECO:0000256" key="1">
    <source>
        <dbReference type="SAM" id="MobiDB-lite"/>
    </source>
</evidence>
<sequence length="300" mass="34516">MHSNRRHSLNNSNHSVYDEIDENMIVENLNINMVHINNSSFNNETHKNTDNTSYLHVIHSEDKSSSTSISVKSVNTSYLSFHESDQNTHSDQSQRDDDTTSYLHPYHTVDEDWKEKTHQYDITHVSNKDTDDSSDSSTQMISDGYLNPYQPLKDDWKHLSHSYEAPVTVHQCQQSLLMPFQSNKETKGIKNIYKDERQTVEGEHDIYPSRSFTDKTELSENCHQSISMQNSPDKIKLKQPIHNDYIVGIMTSSKHKQLGAFDVTDAISISPNKKIQDISESTNNNRWIIPNNLKSKSTSL</sequence>
<dbReference type="EMBL" id="CAJPWZ010002718">
    <property type="protein sequence ID" value="CAG2243848.1"/>
    <property type="molecule type" value="Genomic_DNA"/>
</dbReference>
<organism evidence="2 3">
    <name type="scientific">Mytilus edulis</name>
    <name type="common">Blue mussel</name>
    <dbReference type="NCBI Taxonomy" id="6550"/>
    <lineage>
        <taxon>Eukaryota</taxon>
        <taxon>Metazoa</taxon>
        <taxon>Spiralia</taxon>
        <taxon>Lophotrochozoa</taxon>
        <taxon>Mollusca</taxon>
        <taxon>Bivalvia</taxon>
        <taxon>Autobranchia</taxon>
        <taxon>Pteriomorphia</taxon>
        <taxon>Mytilida</taxon>
        <taxon>Mytiloidea</taxon>
        <taxon>Mytilidae</taxon>
        <taxon>Mytilinae</taxon>
        <taxon>Mytilus</taxon>
    </lineage>
</organism>
<name>A0A8S3UMD5_MYTED</name>
<comment type="caution">
    <text evidence="2">The sequence shown here is derived from an EMBL/GenBank/DDBJ whole genome shotgun (WGS) entry which is preliminary data.</text>
</comment>
<accession>A0A8S3UMD5</accession>
<keyword evidence="3" id="KW-1185">Reference proteome</keyword>
<proteinExistence type="predicted"/>
<dbReference type="Proteomes" id="UP000683360">
    <property type="component" value="Unassembled WGS sequence"/>
</dbReference>
<feature type="region of interest" description="Disordered" evidence="1">
    <location>
        <begin position="82"/>
        <end position="103"/>
    </location>
</feature>
<gene>
    <name evidence="2" type="ORF">MEDL_55946</name>
</gene>
<feature type="compositionally biased region" description="Basic and acidic residues" evidence="1">
    <location>
        <begin position="82"/>
        <end position="98"/>
    </location>
</feature>
<protein>
    <submittedName>
        <fullName evidence="2">Uncharacterized protein</fullName>
    </submittedName>
</protein>
<dbReference type="OrthoDB" id="10328434at2759"/>
<reference evidence="2" key="1">
    <citation type="submission" date="2021-03" db="EMBL/GenBank/DDBJ databases">
        <authorList>
            <person name="Bekaert M."/>
        </authorList>
    </citation>
    <scope>NUCLEOTIDE SEQUENCE</scope>
</reference>
<dbReference type="AlphaFoldDB" id="A0A8S3UMD5"/>
<evidence type="ECO:0000313" key="3">
    <source>
        <dbReference type="Proteomes" id="UP000683360"/>
    </source>
</evidence>
<evidence type="ECO:0000313" key="2">
    <source>
        <dbReference type="EMBL" id="CAG2243848.1"/>
    </source>
</evidence>